<name>A0A8S1RJK3_9CILI</name>
<dbReference type="AlphaFoldDB" id="A0A8S1RJK3"/>
<accession>A0A8S1RJK3</accession>
<feature type="coiled-coil region" evidence="1">
    <location>
        <begin position="268"/>
        <end position="306"/>
    </location>
</feature>
<sequence length="378" mass="46142">MIKKKDIILLKQFLNQENHPYFKYTIKQRILQIFQQIFKDQDISHVQVIINSILHIQWSLGDEIINTQFNIQNQNCLNSKYKWKMIKFYDNQKITNLSQLKKQQIFFQIKQLQKCLTKKSDLEILNKIINQIRLDLRSIYEEYSPICDVHPISFINSTSVDETLQYQEKLDKIIVSQENSEFDNDKFEQLLNKKKIEKRTYQKKFNFVQFSKYLDIFYNLNQKENVIIVNNKNYLYHKITGFHLITMLQEKNYQEDDKKYNYNSMKNQQRHQNNNDQLKKARQLLKQNIEKEIKQQQQLSLQNEQDHQTNMILDFLWAKEETINFDKIKKLEQFLKNTQNQYLTMIVEYNLKYFNKQFLINNTIFIDLEINIKIHFLI</sequence>
<evidence type="ECO:0000313" key="2">
    <source>
        <dbReference type="EMBL" id="CAD8127657.1"/>
    </source>
</evidence>
<keyword evidence="1" id="KW-0175">Coiled coil</keyword>
<protein>
    <submittedName>
        <fullName evidence="2">Uncharacterized protein</fullName>
    </submittedName>
</protein>
<evidence type="ECO:0000313" key="3">
    <source>
        <dbReference type="Proteomes" id="UP000692954"/>
    </source>
</evidence>
<keyword evidence="3" id="KW-1185">Reference proteome</keyword>
<proteinExistence type="predicted"/>
<dbReference type="EMBL" id="CAJJDN010000178">
    <property type="protein sequence ID" value="CAD8127657.1"/>
    <property type="molecule type" value="Genomic_DNA"/>
</dbReference>
<organism evidence="2 3">
    <name type="scientific">Paramecium sonneborni</name>
    <dbReference type="NCBI Taxonomy" id="65129"/>
    <lineage>
        <taxon>Eukaryota</taxon>
        <taxon>Sar</taxon>
        <taxon>Alveolata</taxon>
        <taxon>Ciliophora</taxon>
        <taxon>Intramacronucleata</taxon>
        <taxon>Oligohymenophorea</taxon>
        <taxon>Peniculida</taxon>
        <taxon>Parameciidae</taxon>
        <taxon>Paramecium</taxon>
    </lineage>
</organism>
<comment type="caution">
    <text evidence="2">The sequence shown here is derived from an EMBL/GenBank/DDBJ whole genome shotgun (WGS) entry which is preliminary data.</text>
</comment>
<gene>
    <name evidence="2" type="ORF">PSON_ATCC_30995.1.T1780090</name>
</gene>
<dbReference type="Proteomes" id="UP000692954">
    <property type="component" value="Unassembled WGS sequence"/>
</dbReference>
<evidence type="ECO:0000256" key="1">
    <source>
        <dbReference type="SAM" id="Coils"/>
    </source>
</evidence>
<reference evidence="2" key="1">
    <citation type="submission" date="2021-01" db="EMBL/GenBank/DDBJ databases">
        <authorList>
            <consortium name="Genoscope - CEA"/>
            <person name="William W."/>
        </authorList>
    </citation>
    <scope>NUCLEOTIDE SEQUENCE</scope>
</reference>